<dbReference type="InterPro" id="IPR050209">
    <property type="entry name" value="Rab_GTPases_membrane_traffic"/>
</dbReference>
<dbReference type="Gene3D" id="3.40.50.300">
    <property type="entry name" value="P-loop containing nucleotide triphosphate hydrolases"/>
    <property type="match status" value="1"/>
</dbReference>
<dbReference type="PROSITE" id="PS51419">
    <property type="entry name" value="RAB"/>
    <property type="match status" value="1"/>
</dbReference>
<gene>
    <name evidence="3" type="ORF">LCGC14_0689350</name>
    <name evidence="2" type="ORF">LCGC14_2278880</name>
</gene>
<feature type="non-terminal residue" evidence="2">
    <location>
        <position position="1"/>
    </location>
</feature>
<dbReference type="InterPro" id="IPR027417">
    <property type="entry name" value="P-loop_NTPase"/>
</dbReference>
<dbReference type="PRINTS" id="PR00449">
    <property type="entry name" value="RASTRNSFRMNG"/>
</dbReference>
<dbReference type="AlphaFoldDB" id="A0A0F9F761"/>
<comment type="similarity">
    <text evidence="1">Belongs to the small GTPase superfamily. Rab family.</text>
</comment>
<comment type="caution">
    <text evidence="2">The sequence shown here is derived from an EMBL/GenBank/DDBJ whole genome shotgun (WGS) entry which is preliminary data.</text>
</comment>
<evidence type="ECO:0000313" key="2">
    <source>
        <dbReference type="EMBL" id="KKL53095.1"/>
    </source>
</evidence>
<evidence type="ECO:0000313" key="3">
    <source>
        <dbReference type="EMBL" id="KKN44798.1"/>
    </source>
</evidence>
<dbReference type="EMBL" id="LAZR01031657">
    <property type="protein sequence ID" value="KKL53095.1"/>
    <property type="molecule type" value="Genomic_DNA"/>
</dbReference>
<proteinExistence type="inferred from homology"/>
<sequence>EKMSSYKLKVLLTGAATVGKTSLIQKFTKNRFQANYKLTVGVDILTKDVEFRQGETATLSIWDIGDQQRFNFIRSTFYKGSAGALLVFDLTREQTYIKIRKWFTEIKKFTGSIPFVLIGNKIHLLKMIDKAIIRKEAREFARNEGGIYIETSPTSIDVMEEAVRKFTRRIIESRT</sequence>
<dbReference type="Pfam" id="PF00071">
    <property type="entry name" value="Ras"/>
    <property type="match status" value="1"/>
</dbReference>
<dbReference type="NCBIfam" id="TIGR00231">
    <property type="entry name" value="small_GTP"/>
    <property type="match status" value="1"/>
</dbReference>
<dbReference type="FunFam" id="3.40.50.300:FF:001447">
    <property type="entry name" value="Ras-related protein Rab-1B"/>
    <property type="match status" value="1"/>
</dbReference>
<evidence type="ECO:0008006" key="4">
    <source>
        <dbReference type="Google" id="ProtNLM"/>
    </source>
</evidence>
<name>A0A0F9F761_9ZZZZ</name>
<dbReference type="PROSITE" id="PS51421">
    <property type="entry name" value="RAS"/>
    <property type="match status" value="1"/>
</dbReference>
<dbReference type="SMART" id="SM00174">
    <property type="entry name" value="RHO"/>
    <property type="match status" value="1"/>
</dbReference>
<reference evidence="2" key="1">
    <citation type="journal article" date="2015" name="Nature">
        <title>Complex archaea that bridge the gap between prokaryotes and eukaryotes.</title>
        <authorList>
            <person name="Spang A."/>
            <person name="Saw J.H."/>
            <person name="Jorgensen S.L."/>
            <person name="Zaremba-Niedzwiedzka K."/>
            <person name="Martijn J."/>
            <person name="Lind A.E."/>
            <person name="van Eijk R."/>
            <person name="Schleper C."/>
            <person name="Guy L."/>
            <person name="Ettema T.J."/>
        </authorList>
    </citation>
    <scope>NUCLEOTIDE SEQUENCE</scope>
</reference>
<protein>
    <recommendedName>
        <fullName evidence="4">GTP-binding protein</fullName>
    </recommendedName>
</protein>
<dbReference type="InterPro" id="IPR001806">
    <property type="entry name" value="Small_GTPase"/>
</dbReference>
<dbReference type="CDD" id="cd00154">
    <property type="entry name" value="Rab"/>
    <property type="match status" value="1"/>
</dbReference>
<dbReference type="GO" id="GO:0005525">
    <property type="term" value="F:GTP binding"/>
    <property type="evidence" value="ECO:0007669"/>
    <property type="project" value="InterPro"/>
</dbReference>
<dbReference type="PANTHER" id="PTHR47979">
    <property type="entry name" value="DRAB11-RELATED"/>
    <property type="match status" value="1"/>
</dbReference>
<accession>A0A0F9F761</accession>
<dbReference type="SUPFAM" id="SSF52540">
    <property type="entry name" value="P-loop containing nucleoside triphosphate hydrolases"/>
    <property type="match status" value="1"/>
</dbReference>
<dbReference type="InterPro" id="IPR005225">
    <property type="entry name" value="Small_GTP-bd"/>
</dbReference>
<dbReference type="SMART" id="SM00173">
    <property type="entry name" value="RAS"/>
    <property type="match status" value="1"/>
</dbReference>
<dbReference type="SMART" id="SM00175">
    <property type="entry name" value="RAB"/>
    <property type="match status" value="1"/>
</dbReference>
<dbReference type="GO" id="GO:0003924">
    <property type="term" value="F:GTPase activity"/>
    <property type="evidence" value="ECO:0007669"/>
    <property type="project" value="InterPro"/>
</dbReference>
<dbReference type="EMBL" id="LAZR01001428">
    <property type="protein sequence ID" value="KKN44798.1"/>
    <property type="molecule type" value="Genomic_DNA"/>
</dbReference>
<organism evidence="2">
    <name type="scientific">marine sediment metagenome</name>
    <dbReference type="NCBI Taxonomy" id="412755"/>
    <lineage>
        <taxon>unclassified sequences</taxon>
        <taxon>metagenomes</taxon>
        <taxon>ecological metagenomes</taxon>
    </lineage>
</organism>
<evidence type="ECO:0000256" key="1">
    <source>
        <dbReference type="ARBA" id="ARBA00006270"/>
    </source>
</evidence>